<keyword evidence="3" id="KW-0328">Glycosyltransferase</keyword>
<keyword evidence="9" id="KW-0325">Glycoprotein</keyword>
<dbReference type="OrthoDB" id="2019572at2759"/>
<dbReference type="PANTHER" id="PTHR19297">
    <property type="entry name" value="GLYCOSYLTRANSFERASE 14 FAMILY MEMBER"/>
    <property type="match status" value="1"/>
</dbReference>
<keyword evidence="5 11" id="KW-0812">Transmembrane</keyword>
<evidence type="ECO:0000256" key="1">
    <source>
        <dbReference type="ARBA" id="ARBA00004606"/>
    </source>
</evidence>
<evidence type="ECO:0000256" key="7">
    <source>
        <dbReference type="ARBA" id="ARBA00022989"/>
    </source>
</evidence>
<evidence type="ECO:0000256" key="10">
    <source>
        <dbReference type="ARBA" id="ARBA00038150"/>
    </source>
</evidence>
<sequence>ASCVLYFYPYCDHYNYSCDVFYYFTRSLFLVLISVIVGVAFISSRITNDTRRFVITNSSCRSPFLYNTTKQDLICRKPKYYPTPKPFFRNLQPTLNPSCDKLFDGQHLERQRVRNAMEKLELPFDAEVIETYMDCSFVQDDFDNNFYISPDEIDFPIAYEIPHNIYCIHIDKGSPQWWINGIKCFTSCLPNVFVAKKLVKIYYGSVSILDAHLSCLSELLIVTTPWKYVLTLHSPELPLISNRDM</sequence>
<evidence type="ECO:0000256" key="6">
    <source>
        <dbReference type="ARBA" id="ARBA00022968"/>
    </source>
</evidence>
<evidence type="ECO:0000313" key="12">
    <source>
        <dbReference type="EnsemblMetazoa" id="Aqu2.1.09649_001"/>
    </source>
</evidence>
<keyword evidence="8 11" id="KW-0472">Membrane</keyword>
<dbReference type="GO" id="GO:0016020">
    <property type="term" value="C:membrane"/>
    <property type="evidence" value="ECO:0007669"/>
    <property type="project" value="UniProtKB-SubCell"/>
</dbReference>
<comment type="similarity">
    <text evidence="10">Belongs to the glycosyltransferase 14 family.</text>
</comment>
<keyword evidence="7 11" id="KW-1133">Transmembrane helix</keyword>
<keyword evidence="6" id="KW-0735">Signal-anchor</keyword>
<evidence type="ECO:0000256" key="2">
    <source>
        <dbReference type="ARBA" id="ARBA00004922"/>
    </source>
</evidence>
<evidence type="ECO:0000256" key="9">
    <source>
        <dbReference type="ARBA" id="ARBA00023180"/>
    </source>
</evidence>
<dbReference type="InParanoid" id="A0A1X7T570"/>
<feature type="transmembrane region" description="Helical" evidence="11">
    <location>
        <begin position="20"/>
        <end position="42"/>
    </location>
</feature>
<dbReference type="EnsemblMetazoa" id="Aqu2.1.09649_001">
    <property type="protein sequence ID" value="Aqu2.1.09649_001"/>
    <property type="gene ID" value="Aqu2.1.09649"/>
</dbReference>
<evidence type="ECO:0000256" key="8">
    <source>
        <dbReference type="ARBA" id="ARBA00023136"/>
    </source>
</evidence>
<evidence type="ECO:0000256" key="5">
    <source>
        <dbReference type="ARBA" id="ARBA00022692"/>
    </source>
</evidence>
<dbReference type="PANTHER" id="PTHR19297:SF191">
    <property type="entry name" value="PROTEIN XYLOSYLTRANSFERASE"/>
    <property type="match status" value="1"/>
</dbReference>
<comment type="pathway">
    <text evidence="2">Protein modification; protein glycosylation.</text>
</comment>
<evidence type="ECO:0000256" key="3">
    <source>
        <dbReference type="ARBA" id="ARBA00022676"/>
    </source>
</evidence>
<protein>
    <submittedName>
        <fullName evidence="12">Uncharacterized protein</fullName>
    </submittedName>
</protein>
<reference evidence="12" key="1">
    <citation type="submission" date="2017-05" db="UniProtKB">
        <authorList>
            <consortium name="EnsemblMetazoa"/>
        </authorList>
    </citation>
    <scope>IDENTIFICATION</scope>
</reference>
<name>A0A1X7T570_AMPQE</name>
<dbReference type="InterPro" id="IPR003406">
    <property type="entry name" value="Glyco_trans_14"/>
</dbReference>
<dbReference type="AlphaFoldDB" id="A0A1X7T570"/>
<proteinExistence type="inferred from homology"/>
<dbReference type="GO" id="GO:0008375">
    <property type="term" value="F:acetylglucosaminyltransferase activity"/>
    <property type="evidence" value="ECO:0007669"/>
    <property type="project" value="TreeGrafter"/>
</dbReference>
<accession>A0A1X7T570</accession>
<keyword evidence="4" id="KW-0808">Transferase</keyword>
<evidence type="ECO:0000256" key="4">
    <source>
        <dbReference type="ARBA" id="ARBA00022679"/>
    </source>
</evidence>
<evidence type="ECO:0000256" key="11">
    <source>
        <dbReference type="SAM" id="Phobius"/>
    </source>
</evidence>
<dbReference type="eggNOG" id="KOG0799">
    <property type="taxonomic scope" value="Eukaryota"/>
</dbReference>
<dbReference type="Pfam" id="PF02485">
    <property type="entry name" value="Branch"/>
    <property type="match status" value="1"/>
</dbReference>
<organism evidence="12">
    <name type="scientific">Amphimedon queenslandica</name>
    <name type="common">Sponge</name>
    <dbReference type="NCBI Taxonomy" id="400682"/>
    <lineage>
        <taxon>Eukaryota</taxon>
        <taxon>Metazoa</taxon>
        <taxon>Porifera</taxon>
        <taxon>Demospongiae</taxon>
        <taxon>Heteroscleromorpha</taxon>
        <taxon>Haplosclerida</taxon>
        <taxon>Niphatidae</taxon>
        <taxon>Amphimedon</taxon>
    </lineage>
</organism>
<comment type="subcellular location">
    <subcellularLocation>
        <location evidence="1">Membrane</location>
        <topology evidence="1">Single-pass type II membrane protein</topology>
    </subcellularLocation>
</comment>